<evidence type="ECO:0000256" key="1">
    <source>
        <dbReference type="SAM" id="MobiDB-lite"/>
    </source>
</evidence>
<proteinExistence type="predicted"/>
<feature type="region of interest" description="Disordered" evidence="1">
    <location>
        <begin position="1"/>
        <end position="41"/>
    </location>
</feature>
<evidence type="ECO:0000313" key="3">
    <source>
        <dbReference type="Proteomes" id="UP000092666"/>
    </source>
</evidence>
<dbReference type="AlphaFoldDB" id="A0A1B9GSF8"/>
<feature type="compositionally biased region" description="Basic residues" evidence="1">
    <location>
        <begin position="1"/>
        <end position="10"/>
    </location>
</feature>
<sequence>MSSHKHHHHSNGASADAGSGLVRPWSPSFNPGNTSFTTLDGRPVDWNSGWAGLAGEAAGTQQAPPPLASKQGSETITYLPYPELTCLHCLGSNPPGKLGYVVSYLPVIPAGSKGVSNPVENQTPVANKVNGHSKADQEGSETSHDEGGDAHIELPVRSRAPSQSSLLAARTGREAFRSDQRERRARSRAEERAQDIARGRQIEREEQAERARSSSVSWELAGVGKQYVPDGEEEDNVIE</sequence>
<dbReference type="Proteomes" id="UP000092666">
    <property type="component" value="Unassembled WGS sequence"/>
</dbReference>
<feature type="region of interest" description="Disordered" evidence="1">
    <location>
        <begin position="113"/>
        <end position="239"/>
    </location>
</feature>
<organism evidence="2 3">
    <name type="scientific">Kwoniella heveanensis BCC8398</name>
    <dbReference type="NCBI Taxonomy" id="1296120"/>
    <lineage>
        <taxon>Eukaryota</taxon>
        <taxon>Fungi</taxon>
        <taxon>Dikarya</taxon>
        <taxon>Basidiomycota</taxon>
        <taxon>Agaricomycotina</taxon>
        <taxon>Tremellomycetes</taxon>
        <taxon>Tremellales</taxon>
        <taxon>Cryptococcaceae</taxon>
        <taxon>Kwoniella</taxon>
    </lineage>
</organism>
<feature type="compositionally biased region" description="Basic and acidic residues" evidence="1">
    <location>
        <begin position="133"/>
        <end position="156"/>
    </location>
</feature>
<feature type="compositionally biased region" description="Polar residues" evidence="1">
    <location>
        <begin position="27"/>
        <end position="38"/>
    </location>
</feature>
<accession>A0A1B9GSF8</accession>
<gene>
    <name evidence="2" type="ORF">I316_04309</name>
</gene>
<evidence type="ECO:0000313" key="2">
    <source>
        <dbReference type="EMBL" id="OCF33963.1"/>
    </source>
</evidence>
<dbReference type="EMBL" id="KI669502">
    <property type="protein sequence ID" value="OCF33963.1"/>
    <property type="molecule type" value="Genomic_DNA"/>
</dbReference>
<reference evidence="2 3" key="1">
    <citation type="submission" date="2013-07" db="EMBL/GenBank/DDBJ databases">
        <title>The Genome Sequence of Cryptococcus heveanensis BCC8398.</title>
        <authorList>
            <consortium name="The Broad Institute Genome Sequencing Platform"/>
            <person name="Cuomo C."/>
            <person name="Litvintseva A."/>
            <person name="Chen Y."/>
            <person name="Heitman J."/>
            <person name="Sun S."/>
            <person name="Springer D."/>
            <person name="Dromer F."/>
            <person name="Young S.K."/>
            <person name="Zeng Q."/>
            <person name="Gargeya S."/>
            <person name="Fitzgerald M."/>
            <person name="Abouelleil A."/>
            <person name="Alvarado L."/>
            <person name="Berlin A.M."/>
            <person name="Chapman S.B."/>
            <person name="Dewar J."/>
            <person name="Goldberg J."/>
            <person name="Griggs A."/>
            <person name="Gujja S."/>
            <person name="Hansen M."/>
            <person name="Howarth C."/>
            <person name="Imamovic A."/>
            <person name="Larimer J."/>
            <person name="McCowan C."/>
            <person name="Murphy C."/>
            <person name="Pearson M."/>
            <person name="Priest M."/>
            <person name="Roberts A."/>
            <person name="Saif S."/>
            <person name="Shea T."/>
            <person name="Sykes S."/>
            <person name="Wortman J."/>
            <person name="Nusbaum C."/>
            <person name="Birren B."/>
        </authorList>
    </citation>
    <scope>NUCLEOTIDE SEQUENCE [LARGE SCALE GENOMIC DNA]</scope>
    <source>
        <strain evidence="2 3">BCC8398</strain>
    </source>
</reference>
<feature type="compositionally biased region" description="Basic and acidic residues" evidence="1">
    <location>
        <begin position="171"/>
        <end position="212"/>
    </location>
</feature>
<feature type="compositionally biased region" description="Acidic residues" evidence="1">
    <location>
        <begin position="230"/>
        <end position="239"/>
    </location>
</feature>
<reference evidence="3" key="2">
    <citation type="submission" date="2013-12" db="EMBL/GenBank/DDBJ databases">
        <title>Evolution of pathogenesis and genome organization in the Tremellales.</title>
        <authorList>
            <person name="Cuomo C."/>
            <person name="Litvintseva A."/>
            <person name="Heitman J."/>
            <person name="Chen Y."/>
            <person name="Sun S."/>
            <person name="Springer D."/>
            <person name="Dromer F."/>
            <person name="Young S."/>
            <person name="Zeng Q."/>
            <person name="Chapman S."/>
            <person name="Gujja S."/>
            <person name="Saif S."/>
            <person name="Birren B."/>
        </authorList>
    </citation>
    <scope>NUCLEOTIDE SEQUENCE [LARGE SCALE GENOMIC DNA]</scope>
    <source>
        <strain evidence="3">BCC8398</strain>
    </source>
</reference>
<feature type="compositionally biased region" description="Polar residues" evidence="1">
    <location>
        <begin position="114"/>
        <end position="125"/>
    </location>
</feature>
<protein>
    <submittedName>
        <fullName evidence="2">Uncharacterized protein</fullName>
    </submittedName>
</protein>
<name>A0A1B9GSF8_9TREE</name>
<keyword evidence="3" id="KW-1185">Reference proteome</keyword>
<dbReference type="OrthoDB" id="2573285at2759"/>